<protein>
    <recommendedName>
        <fullName evidence="4">Retrotransposon gag domain-containing protein</fullName>
    </recommendedName>
</protein>
<keyword evidence="3" id="KW-1185">Reference proteome</keyword>
<sequence>MDEPTINRGRFRHGNGNRDARMGRPRRDNDLGDIKVKIPSFQSKNDPEAYLKWEKRMEIVFDCHNYSDIKKVKLAAIEFTDYTIVWWDQLLKERKRNLERPVEAWDEMKTIMRRRFVLSYY</sequence>
<proteinExistence type="predicted"/>
<dbReference type="EMBL" id="JXTB01000196">
    <property type="protein sequence ID" value="PON54371.1"/>
    <property type="molecule type" value="Genomic_DNA"/>
</dbReference>
<dbReference type="AlphaFoldDB" id="A0A2P5C017"/>
<feature type="non-terminal residue" evidence="2">
    <location>
        <position position="121"/>
    </location>
</feature>
<name>A0A2P5C017_PARAD</name>
<evidence type="ECO:0000313" key="2">
    <source>
        <dbReference type="EMBL" id="PON54371.1"/>
    </source>
</evidence>
<reference evidence="3" key="1">
    <citation type="submission" date="2016-06" db="EMBL/GenBank/DDBJ databases">
        <title>Parallel loss of symbiosis genes in relatives of nitrogen-fixing non-legume Parasponia.</title>
        <authorList>
            <person name="Van Velzen R."/>
            <person name="Holmer R."/>
            <person name="Bu F."/>
            <person name="Rutten L."/>
            <person name="Van Zeijl A."/>
            <person name="Liu W."/>
            <person name="Santuari L."/>
            <person name="Cao Q."/>
            <person name="Sharma T."/>
            <person name="Shen D."/>
            <person name="Roswanjaya Y."/>
            <person name="Wardhani T."/>
            <person name="Kalhor M.S."/>
            <person name="Jansen J."/>
            <person name="Van den Hoogen J."/>
            <person name="Gungor B."/>
            <person name="Hartog M."/>
            <person name="Hontelez J."/>
            <person name="Verver J."/>
            <person name="Yang W.-C."/>
            <person name="Schijlen E."/>
            <person name="Repin R."/>
            <person name="Schilthuizen M."/>
            <person name="Schranz E."/>
            <person name="Heidstra R."/>
            <person name="Miyata K."/>
            <person name="Fedorova E."/>
            <person name="Kohlen W."/>
            <person name="Bisseling T."/>
            <person name="Smit S."/>
            <person name="Geurts R."/>
        </authorList>
    </citation>
    <scope>NUCLEOTIDE SEQUENCE [LARGE SCALE GENOMIC DNA]</scope>
    <source>
        <strain evidence="3">cv. WU1-14</strain>
    </source>
</reference>
<gene>
    <name evidence="2" type="ORF">PanWU01x14_196000</name>
</gene>
<evidence type="ECO:0008006" key="4">
    <source>
        <dbReference type="Google" id="ProtNLM"/>
    </source>
</evidence>
<feature type="compositionally biased region" description="Basic and acidic residues" evidence="1">
    <location>
        <begin position="16"/>
        <end position="28"/>
    </location>
</feature>
<accession>A0A2P5C017</accession>
<dbReference type="OrthoDB" id="1166507at2759"/>
<evidence type="ECO:0000313" key="3">
    <source>
        <dbReference type="Proteomes" id="UP000237105"/>
    </source>
</evidence>
<organism evidence="2 3">
    <name type="scientific">Parasponia andersonii</name>
    <name type="common">Sponia andersonii</name>
    <dbReference type="NCBI Taxonomy" id="3476"/>
    <lineage>
        <taxon>Eukaryota</taxon>
        <taxon>Viridiplantae</taxon>
        <taxon>Streptophyta</taxon>
        <taxon>Embryophyta</taxon>
        <taxon>Tracheophyta</taxon>
        <taxon>Spermatophyta</taxon>
        <taxon>Magnoliopsida</taxon>
        <taxon>eudicotyledons</taxon>
        <taxon>Gunneridae</taxon>
        <taxon>Pentapetalae</taxon>
        <taxon>rosids</taxon>
        <taxon>fabids</taxon>
        <taxon>Rosales</taxon>
        <taxon>Cannabaceae</taxon>
        <taxon>Parasponia</taxon>
    </lineage>
</organism>
<evidence type="ECO:0000256" key="1">
    <source>
        <dbReference type="SAM" id="MobiDB-lite"/>
    </source>
</evidence>
<dbReference type="PANTHER" id="PTHR35046">
    <property type="entry name" value="ZINC KNUCKLE (CCHC-TYPE) FAMILY PROTEIN"/>
    <property type="match status" value="1"/>
</dbReference>
<dbReference type="PANTHER" id="PTHR35046:SF9">
    <property type="entry name" value="RNA-DIRECTED DNA POLYMERASE"/>
    <property type="match status" value="1"/>
</dbReference>
<comment type="caution">
    <text evidence="2">The sequence shown here is derived from an EMBL/GenBank/DDBJ whole genome shotgun (WGS) entry which is preliminary data.</text>
</comment>
<dbReference type="Proteomes" id="UP000237105">
    <property type="component" value="Unassembled WGS sequence"/>
</dbReference>
<feature type="region of interest" description="Disordered" evidence="1">
    <location>
        <begin position="1"/>
        <end position="28"/>
    </location>
</feature>